<dbReference type="Pfam" id="PF01189">
    <property type="entry name" value="Methyltr_RsmB-F"/>
    <property type="match status" value="1"/>
</dbReference>
<evidence type="ECO:0000256" key="9">
    <source>
        <dbReference type="ARBA" id="ARBA00023329"/>
    </source>
</evidence>
<dbReference type="Gene3D" id="3.40.50.150">
    <property type="entry name" value="Vaccinia Virus protein VP39"/>
    <property type="match status" value="1"/>
</dbReference>
<keyword evidence="1 10" id="KW-0489">Methyltransferase</keyword>
<dbReference type="Pfam" id="PF09446">
    <property type="entry name" value="VMA21"/>
    <property type="match status" value="1"/>
</dbReference>
<dbReference type="PhylomeDB" id="B4IHY2"/>
<evidence type="ECO:0000256" key="11">
    <source>
        <dbReference type="SAM" id="MobiDB-lite"/>
    </source>
</evidence>
<dbReference type="GO" id="GO:0070475">
    <property type="term" value="P:rRNA base methylation"/>
    <property type="evidence" value="ECO:0007669"/>
    <property type="project" value="TreeGrafter"/>
</dbReference>
<dbReference type="Proteomes" id="UP000001292">
    <property type="component" value="Unassembled WGS sequence"/>
</dbReference>
<dbReference type="STRING" id="7238.B4IHY2"/>
<dbReference type="PANTHER" id="PTHR22807:SF4">
    <property type="entry name" value="28S RRNA (CYTOSINE-C(5))-METHYLTRANSFERASE"/>
    <property type="match status" value="1"/>
</dbReference>
<evidence type="ECO:0000256" key="10">
    <source>
        <dbReference type="PROSITE-ProRule" id="PRU01023"/>
    </source>
</evidence>
<dbReference type="GO" id="GO:0070072">
    <property type="term" value="P:vacuolar proton-transporting V-type ATPase complex assembly"/>
    <property type="evidence" value="ECO:0007669"/>
    <property type="project" value="InterPro"/>
</dbReference>
<dbReference type="InterPro" id="IPR019013">
    <property type="entry name" value="Vma21"/>
</dbReference>
<keyword evidence="9" id="KW-0968">Cytoplasmic vesicle</keyword>
<dbReference type="OMA" id="TEQAGCE"/>
<dbReference type="EMBL" id="CH480840">
    <property type="protein sequence ID" value="EDW49499.1"/>
    <property type="molecule type" value="Genomic_DNA"/>
</dbReference>
<comment type="caution">
    <text evidence="10">Lacks conserved residue(s) required for the propagation of feature annotation.</text>
</comment>
<dbReference type="GO" id="GO:0003723">
    <property type="term" value="F:RNA binding"/>
    <property type="evidence" value="ECO:0007669"/>
    <property type="project" value="UniProtKB-UniRule"/>
</dbReference>
<proteinExistence type="inferred from homology"/>
<evidence type="ECO:0000256" key="2">
    <source>
        <dbReference type="ARBA" id="ARBA00022679"/>
    </source>
</evidence>
<evidence type="ECO:0000256" key="6">
    <source>
        <dbReference type="ARBA" id="ARBA00022884"/>
    </source>
</evidence>
<evidence type="ECO:0000256" key="12">
    <source>
        <dbReference type="SAM" id="Phobius"/>
    </source>
</evidence>
<dbReference type="GO" id="GO:0005730">
    <property type="term" value="C:nucleolus"/>
    <property type="evidence" value="ECO:0007669"/>
    <property type="project" value="TreeGrafter"/>
</dbReference>
<feature type="active site" description="Nucleophile" evidence="10">
    <location>
        <position position="458"/>
    </location>
</feature>
<dbReference type="InterPro" id="IPR049560">
    <property type="entry name" value="MeTrfase_RsmB-F_NOP2_cat"/>
</dbReference>
<evidence type="ECO:0000256" key="4">
    <source>
        <dbReference type="ARBA" id="ARBA00022692"/>
    </source>
</evidence>
<dbReference type="PRINTS" id="PR02008">
    <property type="entry name" value="RCMTFAMILY"/>
</dbReference>
<dbReference type="InterPro" id="IPR029063">
    <property type="entry name" value="SAM-dependent_MTases_sf"/>
</dbReference>
<dbReference type="PANTHER" id="PTHR22807">
    <property type="entry name" value="NOP2 YEAST -RELATED NOL1/NOP2/FMU SUN DOMAIN-CONTAINING"/>
    <property type="match status" value="1"/>
</dbReference>
<name>B4IHY2_DROSE</name>
<keyword evidence="2 10" id="KW-0808">Transferase</keyword>
<protein>
    <submittedName>
        <fullName evidence="14">GM10043</fullName>
    </submittedName>
</protein>
<sequence>MSKKPHSIKVPTQYRATAKILKAALEQQKCIKTLIFAEKHARTRSLHTVLKKFSENRVAVEKAIEETGLLRDNPSFDPSLAKILVTELLFARKELNGESKPVQTPAEMGKKNKKQQQVDVVSSAATDDSAAVIDSPVEHHTQPEDTSAEVFLWLLAYSVLMFTLPFLGFYGVRSWLQESFPHLDLFTVNCWSVLTAVVVVNLVVAMYVLKAFREKPPPPLEPVQQDEEEEPEAAEPKKDHLAEALEYLYSEDWRRKELPADASYADFLTAIKSLEEDEFMTDLHVEGVLIFPPKWSNYWVRHPLVHGKRFILQNKATCLAAELLAPPTGATVLDMCAAPGMKTVHICNVMQNKGCIYAVEQDYKRYNTLCDITEEAGCAIVKPIFSDALDLTPERFADVEYILVDPSCSGSGMQNRMTVCDEPKDDRRLQKLQGLQIKILSHAMSSFPNVKRIAYCTCSLWKEENEQVVQRCLQLNPSYKLLSCKKALRNKWHNVGDTDYPNIGKNVLYCLPESDLTDGIFLALFEKRREGEVD</sequence>
<dbReference type="GO" id="GO:0031410">
    <property type="term" value="C:cytoplasmic vesicle"/>
    <property type="evidence" value="ECO:0007669"/>
    <property type="project" value="UniProtKB-KW"/>
</dbReference>
<feature type="transmembrane region" description="Helical" evidence="12">
    <location>
        <begin position="191"/>
        <end position="209"/>
    </location>
</feature>
<dbReference type="SUPFAM" id="SSF53335">
    <property type="entry name" value="S-adenosyl-L-methionine-dependent methyltransferases"/>
    <property type="match status" value="1"/>
</dbReference>
<feature type="binding site" evidence="10">
    <location>
        <position position="387"/>
    </location>
    <ligand>
        <name>S-adenosyl-L-methionine</name>
        <dbReference type="ChEBI" id="CHEBI:59789"/>
    </ligand>
</feature>
<evidence type="ECO:0000256" key="1">
    <source>
        <dbReference type="ARBA" id="ARBA00022603"/>
    </source>
</evidence>
<keyword evidence="6 10" id="KW-0694">RNA-binding</keyword>
<keyword evidence="8 12" id="KW-0472">Membrane</keyword>
<evidence type="ECO:0000256" key="3">
    <source>
        <dbReference type="ARBA" id="ARBA00022691"/>
    </source>
</evidence>
<dbReference type="GO" id="GO:0008173">
    <property type="term" value="F:RNA methyltransferase activity"/>
    <property type="evidence" value="ECO:0007669"/>
    <property type="project" value="InterPro"/>
</dbReference>
<dbReference type="InterPro" id="IPR023267">
    <property type="entry name" value="RCMT"/>
</dbReference>
<feature type="compositionally biased region" description="Acidic residues" evidence="11">
    <location>
        <begin position="224"/>
        <end position="233"/>
    </location>
</feature>
<feature type="domain" description="SAM-dependent MTase RsmB/NOP-type" evidence="13">
    <location>
        <begin position="241"/>
        <end position="528"/>
    </location>
</feature>
<feature type="transmembrane region" description="Helical" evidence="12">
    <location>
        <begin position="150"/>
        <end position="171"/>
    </location>
</feature>
<keyword evidence="5" id="KW-0256">Endoplasmic reticulum</keyword>
<feature type="binding site" evidence="10">
    <location>
        <position position="405"/>
    </location>
    <ligand>
        <name>S-adenosyl-L-methionine</name>
        <dbReference type="ChEBI" id="CHEBI:59789"/>
    </ligand>
</feature>
<dbReference type="PROSITE" id="PS51686">
    <property type="entry name" value="SAM_MT_RSMB_NOP"/>
    <property type="match status" value="1"/>
</dbReference>
<evidence type="ECO:0000259" key="13">
    <source>
        <dbReference type="PROSITE" id="PS51686"/>
    </source>
</evidence>
<feature type="binding site" evidence="10">
    <location>
        <position position="360"/>
    </location>
    <ligand>
        <name>S-adenosyl-L-methionine</name>
        <dbReference type="ChEBI" id="CHEBI:59789"/>
    </ligand>
</feature>
<feature type="region of interest" description="Disordered" evidence="11">
    <location>
        <begin position="218"/>
        <end position="237"/>
    </location>
</feature>
<accession>B4IHY2</accession>
<organism evidence="15">
    <name type="scientific">Drosophila sechellia</name>
    <name type="common">Fruit fly</name>
    <dbReference type="NCBI Taxonomy" id="7238"/>
    <lineage>
        <taxon>Eukaryota</taxon>
        <taxon>Metazoa</taxon>
        <taxon>Ecdysozoa</taxon>
        <taxon>Arthropoda</taxon>
        <taxon>Hexapoda</taxon>
        <taxon>Insecta</taxon>
        <taxon>Pterygota</taxon>
        <taxon>Neoptera</taxon>
        <taxon>Endopterygota</taxon>
        <taxon>Diptera</taxon>
        <taxon>Brachycera</taxon>
        <taxon>Muscomorpha</taxon>
        <taxon>Ephydroidea</taxon>
        <taxon>Drosophilidae</taxon>
        <taxon>Drosophila</taxon>
        <taxon>Sophophora</taxon>
    </lineage>
</organism>
<evidence type="ECO:0000256" key="8">
    <source>
        <dbReference type="ARBA" id="ARBA00023136"/>
    </source>
</evidence>
<keyword evidence="15" id="KW-1185">Reference proteome</keyword>
<dbReference type="HOGENOM" id="CLU_005316_7_5_1"/>
<evidence type="ECO:0000313" key="15">
    <source>
        <dbReference type="Proteomes" id="UP000001292"/>
    </source>
</evidence>
<comment type="similarity">
    <text evidence="10">Belongs to the class I-like SAM-binding methyltransferase superfamily. RsmB/NOP family.</text>
</comment>
<keyword evidence="7 12" id="KW-1133">Transmembrane helix</keyword>
<keyword evidence="4 12" id="KW-0812">Transmembrane</keyword>
<dbReference type="AlphaFoldDB" id="B4IHY2"/>
<evidence type="ECO:0000256" key="7">
    <source>
        <dbReference type="ARBA" id="ARBA00022989"/>
    </source>
</evidence>
<dbReference type="Gene3D" id="3.30.70.1170">
    <property type="entry name" value="Sun protein, domain 3"/>
    <property type="match status" value="1"/>
</dbReference>
<gene>
    <name evidence="14" type="primary">Dsec\GM10043</name>
    <name evidence="14" type="ORF">Dsec_GM10043</name>
</gene>
<keyword evidence="3 10" id="KW-0949">S-adenosyl-L-methionine</keyword>
<reference evidence="14 15" key="1">
    <citation type="journal article" date="2007" name="Nature">
        <title>Evolution of genes and genomes on the Drosophila phylogeny.</title>
        <authorList>
            <consortium name="Drosophila 12 Genomes Consortium"/>
            <person name="Clark A.G."/>
            <person name="Eisen M.B."/>
            <person name="Smith D.R."/>
            <person name="Bergman C.M."/>
            <person name="Oliver B."/>
            <person name="Markow T.A."/>
            <person name="Kaufman T.C."/>
            <person name="Kellis M."/>
            <person name="Gelbart W."/>
            <person name="Iyer V.N."/>
            <person name="Pollard D.A."/>
            <person name="Sackton T.B."/>
            <person name="Larracuente A.M."/>
            <person name="Singh N.D."/>
            <person name="Abad J.P."/>
            <person name="Abt D.N."/>
            <person name="Adryan B."/>
            <person name="Aguade M."/>
            <person name="Akashi H."/>
            <person name="Anderson W.W."/>
            <person name="Aquadro C.F."/>
            <person name="Ardell D.H."/>
            <person name="Arguello R."/>
            <person name="Artieri C.G."/>
            <person name="Barbash D.A."/>
            <person name="Barker D."/>
            <person name="Barsanti P."/>
            <person name="Batterham P."/>
            <person name="Batzoglou S."/>
            <person name="Begun D."/>
            <person name="Bhutkar A."/>
            <person name="Blanco E."/>
            <person name="Bosak S.A."/>
            <person name="Bradley R.K."/>
            <person name="Brand A.D."/>
            <person name="Brent M.R."/>
            <person name="Brooks A.N."/>
            <person name="Brown R.H."/>
            <person name="Butlin R.K."/>
            <person name="Caggese C."/>
            <person name="Calvi B.R."/>
            <person name="Bernardo de Carvalho A."/>
            <person name="Caspi A."/>
            <person name="Castrezana S."/>
            <person name="Celniker S.E."/>
            <person name="Chang J.L."/>
            <person name="Chapple C."/>
            <person name="Chatterji S."/>
            <person name="Chinwalla A."/>
            <person name="Civetta A."/>
            <person name="Clifton S.W."/>
            <person name="Comeron J.M."/>
            <person name="Costello J.C."/>
            <person name="Coyne J.A."/>
            <person name="Daub J."/>
            <person name="David R.G."/>
            <person name="Delcher A.L."/>
            <person name="Delehaunty K."/>
            <person name="Do C.B."/>
            <person name="Ebling H."/>
            <person name="Edwards K."/>
            <person name="Eickbush T."/>
            <person name="Evans J.D."/>
            <person name="Filipski A."/>
            <person name="Findeiss S."/>
            <person name="Freyhult E."/>
            <person name="Fulton L."/>
            <person name="Fulton R."/>
            <person name="Garcia A.C."/>
            <person name="Gardiner A."/>
            <person name="Garfield D.A."/>
            <person name="Garvin B.E."/>
            <person name="Gibson G."/>
            <person name="Gilbert D."/>
            <person name="Gnerre S."/>
            <person name="Godfrey J."/>
            <person name="Good R."/>
            <person name="Gotea V."/>
            <person name="Gravely B."/>
            <person name="Greenberg A.J."/>
            <person name="Griffiths-Jones S."/>
            <person name="Gross S."/>
            <person name="Guigo R."/>
            <person name="Gustafson E.A."/>
            <person name="Haerty W."/>
            <person name="Hahn M.W."/>
            <person name="Halligan D.L."/>
            <person name="Halpern A.L."/>
            <person name="Halter G.M."/>
            <person name="Han M.V."/>
            <person name="Heger A."/>
            <person name="Hillier L."/>
            <person name="Hinrichs A.S."/>
            <person name="Holmes I."/>
            <person name="Hoskins R.A."/>
            <person name="Hubisz M.J."/>
            <person name="Hultmark D."/>
            <person name="Huntley M.A."/>
            <person name="Jaffe D.B."/>
            <person name="Jagadeeshan S."/>
            <person name="Jeck W.R."/>
            <person name="Johnson J."/>
            <person name="Jones C.D."/>
            <person name="Jordan W.C."/>
            <person name="Karpen G.H."/>
            <person name="Kataoka E."/>
            <person name="Keightley P.D."/>
            <person name="Kheradpour P."/>
            <person name="Kirkness E.F."/>
            <person name="Koerich L.B."/>
            <person name="Kristiansen K."/>
            <person name="Kudrna D."/>
            <person name="Kulathinal R.J."/>
            <person name="Kumar S."/>
            <person name="Kwok R."/>
            <person name="Lander E."/>
            <person name="Langley C.H."/>
            <person name="Lapoint R."/>
            <person name="Lazzaro B.P."/>
            <person name="Lee S.J."/>
            <person name="Levesque L."/>
            <person name="Li R."/>
            <person name="Lin C.F."/>
            <person name="Lin M.F."/>
            <person name="Lindblad-Toh K."/>
            <person name="Llopart A."/>
            <person name="Long M."/>
            <person name="Low L."/>
            <person name="Lozovsky E."/>
            <person name="Lu J."/>
            <person name="Luo M."/>
            <person name="Machado C.A."/>
            <person name="Makalowski W."/>
            <person name="Marzo M."/>
            <person name="Matsuda M."/>
            <person name="Matzkin L."/>
            <person name="McAllister B."/>
            <person name="McBride C.S."/>
            <person name="McKernan B."/>
            <person name="McKernan K."/>
            <person name="Mendez-Lago M."/>
            <person name="Minx P."/>
            <person name="Mollenhauer M.U."/>
            <person name="Montooth K."/>
            <person name="Mount S.M."/>
            <person name="Mu X."/>
            <person name="Myers E."/>
            <person name="Negre B."/>
            <person name="Newfeld S."/>
            <person name="Nielsen R."/>
            <person name="Noor M.A."/>
            <person name="O'Grady P."/>
            <person name="Pachter L."/>
            <person name="Papaceit M."/>
            <person name="Parisi M.J."/>
            <person name="Parisi M."/>
            <person name="Parts L."/>
            <person name="Pedersen J.S."/>
            <person name="Pesole G."/>
            <person name="Phillippy A.M."/>
            <person name="Ponting C.P."/>
            <person name="Pop M."/>
            <person name="Porcelli D."/>
            <person name="Powell J.R."/>
            <person name="Prohaska S."/>
            <person name="Pruitt K."/>
            <person name="Puig M."/>
            <person name="Quesneville H."/>
            <person name="Ram K.R."/>
            <person name="Rand D."/>
            <person name="Rasmussen M.D."/>
            <person name="Reed L.K."/>
            <person name="Reenan R."/>
            <person name="Reily A."/>
            <person name="Remington K.A."/>
            <person name="Rieger T.T."/>
            <person name="Ritchie M.G."/>
            <person name="Robin C."/>
            <person name="Rogers Y.H."/>
            <person name="Rohde C."/>
            <person name="Rozas J."/>
            <person name="Rubenfield M.J."/>
            <person name="Ruiz A."/>
            <person name="Russo S."/>
            <person name="Salzberg S.L."/>
            <person name="Sanchez-Gracia A."/>
            <person name="Saranga D.J."/>
            <person name="Sato H."/>
            <person name="Schaeffer S.W."/>
            <person name="Schatz M.C."/>
            <person name="Schlenke T."/>
            <person name="Schwartz R."/>
            <person name="Segarra C."/>
            <person name="Singh R.S."/>
            <person name="Sirot L."/>
            <person name="Sirota M."/>
            <person name="Sisneros N.B."/>
            <person name="Smith C.D."/>
            <person name="Smith T.F."/>
            <person name="Spieth J."/>
            <person name="Stage D.E."/>
            <person name="Stark A."/>
            <person name="Stephan W."/>
            <person name="Strausberg R.L."/>
            <person name="Strempel S."/>
            <person name="Sturgill D."/>
            <person name="Sutton G."/>
            <person name="Sutton G.G."/>
            <person name="Tao W."/>
            <person name="Teichmann S."/>
            <person name="Tobari Y.N."/>
            <person name="Tomimura Y."/>
            <person name="Tsolas J.M."/>
            <person name="Valente V.L."/>
            <person name="Venter E."/>
            <person name="Venter J.C."/>
            <person name="Vicario S."/>
            <person name="Vieira F.G."/>
            <person name="Vilella A.J."/>
            <person name="Villasante A."/>
            <person name="Walenz B."/>
            <person name="Wang J."/>
            <person name="Wasserman M."/>
            <person name="Watts T."/>
            <person name="Wilson D."/>
            <person name="Wilson R.K."/>
            <person name="Wing R.A."/>
            <person name="Wolfner M.F."/>
            <person name="Wong A."/>
            <person name="Wong G.K."/>
            <person name="Wu C.I."/>
            <person name="Wu G."/>
            <person name="Yamamoto D."/>
            <person name="Yang H.P."/>
            <person name="Yang S.P."/>
            <person name="Yorke J.A."/>
            <person name="Yoshida K."/>
            <person name="Zdobnov E."/>
            <person name="Zhang P."/>
            <person name="Zhang Y."/>
            <person name="Zimin A.V."/>
            <person name="Baldwin J."/>
            <person name="Abdouelleil A."/>
            <person name="Abdulkadir J."/>
            <person name="Abebe A."/>
            <person name="Abera B."/>
            <person name="Abreu J."/>
            <person name="Acer S.C."/>
            <person name="Aftuck L."/>
            <person name="Alexander A."/>
            <person name="An P."/>
            <person name="Anderson E."/>
            <person name="Anderson S."/>
            <person name="Arachi H."/>
            <person name="Azer M."/>
            <person name="Bachantsang P."/>
            <person name="Barry A."/>
            <person name="Bayul T."/>
            <person name="Berlin A."/>
            <person name="Bessette D."/>
            <person name="Bloom T."/>
            <person name="Blye J."/>
            <person name="Boguslavskiy L."/>
            <person name="Bonnet C."/>
            <person name="Boukhgalter B."/>
            <person name="Bourzgui I."/>
            <person name="Brown A."/>
            <person name="Cahill P."/>
            <person name="Channer S."/>
            <person name="Cheshatsang Y."/>
            <person name="Chuda L."/>
            <person name="Citroen M."/>
            <person name="Collymore A."/>
            <person name="Cooke P."/>
            <person name="Costello M."/>
            <person name="D'Aco K."/>
            <person name="Daza R."/>
            <person name="De Haan G."/>
            <person name="DeGray S."/>
            <person name="DeMaso C."/>
            <person name="Dhargay N."/>
            <person name="Dooley K."/>
            <person name="Dooley E."/>
            <person name="Doricent M."/>
            <person name="Dorje P."/>
            <person name="Dorjee K."/>
            <person name="Dupes A."/>
            <person name="Elong R."/>
            <person name="Falk J."/>
            <person name="Farina A."/>
            <person name="Faro S."/>
            <person name="Ferguson D."/>
            <person name="Fisher S."/>
            <person name="Foley C.D."/>
            <person name="Franke A."/>
            <person name="Friedrich D."/>
            <person name="Gadbois L."/>
            <person name="Gearin G."/>
            <person name="Gearin C.R."/>
            <person name="Giannoukos G."/>
            <person name="Goode T."/>
            <person name="Graham J."/>
            <person name="Grandbois E."/>
            <person name="Grewal S."/>
            <person name="Gyaltsen K."/>
            <person name="Hafez N."/>
            <person name="Hagos B."/>
            <person name="Hall J."/>
            <person name="Henson C."/>
            <person name="Hollinger A."/>
            <person name="Honan T."/>
            <person name="Huard M.D."/>
            <person name="Hughes L."/>
            <person name="Hurhula B."/>
            <person name="Husby M.E."/>
            <person name="Kamat A."/>
            <person name="Kanga B."/>
            <person name="Kashin S."/>
            <person name="Khazanovich D."/>
            <person name="Kisner P."/>
            <person name="Lance K."/>
            <person name="Lara M."/>
            <person name="Lee W."/>
            <person name="Lennon N."/>
            <person name="Letendre F."/>
            <person name="LeVine R."/>
            <person name="Lipovsky A."/>
            <person name="Liu X."/>
            <person name="Liu J."/>
            <person name="Liu S."/>
            <person name="Lokyitsang T."/>
            <person name="Lokyitsang Y."/>
            <person name="Lubonja R."/>
            <person name="Lui A."/>
            <person name="MacDonald P."/>
            <person name="Magnisalis V."/>
            <person name="Maru K."/>
            <person name="Matthews C."/>
            <person name="McCusker W."/>
            <person name="McDonough S."/>
            <person name="Mehta T."/>
            <person name="Meldrim J."/>
            <person name="Meneus L."/>
            <person name="Mihai O."/>
            <person name="Mihalev A."/>
            <person name="Mihova T."/>
            <person name="Mittelman R."/>
            <person name="Mlenga V."/>
            <person name="Montmayeur A."/>
            <person name="Mulrain L."/>
            <person name="Navidi A."/>
            <person name="Naylor J."/>
            <person name="Negash T."/>
            <person name="Nguyen T."/>
            <person name="Nguyen N."/>
            <person name="Nicol R."/>
            <person name="Norbu C."/>
            <person name="Norbu N."/>
            <person name="Novod N."/>
            <person name="O'Neill B."/>
            <person name="Osman S."/>
            <person name="Markiewicz E."/>
            <person name="Oyono O.L."/>
            <person name="Patti C."/>
            <person name="Phunkhang P."/>
            <person name="Pierre F."/>
            <person name="Priest M."/>
            <person name="Raghuraman S."/>
            <person name="Rege F."/>
            <person name="Reyes R."/>
            <person name="Rise C."/>
            <person name="Rogov P."/>
            <person name="Ross K."/>
            <person name="Ryan E."/>
            <person name="Settipalli S."/>
            <person name="Shea T."/>
            <person name="Sherpa N."/>
            <person name="Shi L."/>
            <person name="Shih D."/>
            <person name="Sparrow T."/>
            <person name="Spaulding J."/>
            <person name="Stalker J."/>
            <person name="Stange-Thomann N."/>
            <person name="Stavropoulos S."/>
            <person name="Stone C."/>
            <person name="Strader C."/>
            <person name="Tesfaye S."/>
            <person name="Thomson T."/>
            <person name="Thoulutsang Y."/>
            <person name="Thoulutsang D."/>
            <person name="Topham K."/>
            <person name="Topping I."/>
            <person name="Tsamla T."/>
            <person name="Vassiliev H."/>
            <person name="Vo A."/>
            <person name="Wangchuk T."/>
            <person name="Wangdi T."/>
            <person name="Weiand M."/>
            <person name="Wilkinson J."/>
            <person name="Wilson A."/>
            <person name="Yadav S."/>
            <person name="Young G."/>
            <person name="Yu Q."/>
            <person name="Zembek L."/>
            <person name="Zhong D."/>
            <person name="Zimmer A."/>
            <person name="Zwirko Z."/>
            <person name="Jaffe D.B."/>
            <person name="Alvarez P."/>
            <person name="Brockman W."/>
            <person name="Butler J."/>
            <person name="Chin C."/>
            <person name="Gnerre S."/>
            <person name="Grabherr M."/>
            <person name="Kleber M."/>
            <person name="Mauceli E."/>
            <person name="MacCallum I."/>
        </authorList>
    </citation>
    <scope>NUCLEOTIDE SEQUENCE [LARGE SCALE GENOMIC DNA]</scope>
    <source>
        <strain evidence="15">Rob3c / Tucson 14021-0248.25</strain>
    </source>
</reference>
<evidence type="ECO:0000256" key="5">
    <source>
        <dbReference type="ARBA" id="ARBA00022824"/>
    </source>
</evidence>
<dbReference type="InterPro" id="IPR001678">
    <property type="entry name" value="MeTrfase_RsmB-F_NOP2_dom"/>
</dbReference>
<evidence type="ECO:0000313" key="14">
    <source>
        <dbReference type="EMBL" id="EDW49499.1"/>
    </source>
</evidence>
<dbReference type="FunFam" id="3.40.50.150:FF:000733">
    <property type="entry name" value="GD20129"/>
    <property type="match status" value="1"/>
</dbReference>